<dbReference type="Proteomes" id="UP000315423">
    <property type="component" value="Unassembled WGS sequence"/>
</dbReference>
<proteinExistence type="predicted"/>
<gene>
    <name evidence="1" type="ORF">C5S46_00950</name>
</gene>
<accession>A0AC61SCF2</accession>
<comment type="caution">
    <text evidence="1">The sequence shown here is derived from an EMBL/GenBank/DDBJ whole genome shotgun (WGS) entry which is preliminary data.</text>
</comment>
<evidence type="ECO:0000313" key="2">
    <source>
        <dbReference type="Proteomes" id="UP000315423"/>
    </source>
</evidence>
<reference evidence="1" key="1">
    <citation type="submission" date="2018-09" db="EMBL/GenBank/DDBJ databases">
        <title>A genomic encyclopedia of anaerobic methanotrophic archaea.</title>
        <authorList>
            <person name="Skennerton C.T."/>
            <person name="Chadwick G.L."/>
            <person name="Laso-Perez R."/>
            <person name="Leu A.O."/>
            <person name="Speth D.R."/>
            <person name="Yu H."/>
            <person name="Morgan-Lang C."/>
            <person name="Hatzenpichler R."/>
            <person name="Goudeau D."/>
            <person name="Malmstrom R."/>
            <person name="Woyke T."/>
            <person name="Hallam S."/>
            <person name="Tyson G.W."/>
            <person name="Wegener G."/>
            <person name="Boetius A."/>
            <person name="Orphan V.J."/>
        </authorList>
    </citation>
    <scope>NUCLEOTIDE SEQUENCE</scope>
    <source>
        <strain evidence="1">CONS3730D10UFb2</strain>
    </source>
</reference>
<dbReference type="EMBL" id="QYBA01000032">
    <property type="protein sequence ID" value="TKY92381.1"/>
    <property type="molecule type" value="Genomic_DNA"/>
</dbReference>
<organism evidence="1 2">
    <name type="scientific">Candidatus Methanomarinus sp</name>
    <dbReference type="NCBI Taxonomy" id="3386244"/>
    <lineage>
        <taxon>Archaea</taxon>
        <taxon>Methanobacteriati</taxon>
        <taxon>Methanobacteriota</taxon>
        <taxon>Stenosarchaea group</taxon>
        <taxon>Methanomicrobia</taxon>
        <taxon>Methanosarcinales</taxon>
        <taxon>ANME-2 cluster</taxon>
        <taxon>Candidatus Methanocomedenaceae</taxon>
        <taxon>Candidatus Methanomarinus</taxon>
    </lineage>
</organism>
<sequence length="138" mass="15844">MPQEKFFKKELVKELRLVEALMKKEENIERKIYLFSAAYGIASRSYRYSFSPDVLLSELVLTTGYQTLTDRFKRLQAGDTTVKLEEIHFKKIEEGLRLLADAFEKNESILGPLEVILTSTFSTSGAGNYLREKGILKL</sequence>
<name>A0AC61SCF2_9EURY</name>
<evidence type="ECO:0000313" key="1">
    <source>
        <dbReference type="EMBL" id="TKY92381.1"/>
    </source>
</evidence>
<protein>
    <submittedName>
        <fullName evidence="1">Uncharacterized protein</fullName>
    </submittedName>
</protein>